<comment type="caution">
    <text evidence="2">The sequence shown here is derived from an EMBL/GenBank/DDBJ whole genome shotgun (WGS) entry which is preliminary data.</text>
</comment>
<evidence type="ECO:0000256" key="1">
    <source>
        <dbReference type="ARBA" id="ARBA00006484"/>
    </source>
</evidence>
<sequence length="265" mass="29660">MPSPFVLVTPGATRGLSLALTRQFLKTTNYPVFASHRTQKPDSEIKELVLDGIRDDVDPTRLNLLRLDLTSEDSIRQAAESLDGALSKANLDDPYIHTAFITGGVLFPEKQPADLDWAKLKETYQINVISHLLLIKHFSRFLPPASPKFKVAVPSKWVHITARVGSIADNHRGGWFSYRSSKAALNQVIKTFDNHLDMSRNQAFCVGLHPGTVKTDLSRGYWNSAAKNEVFEAQDAAANLVNVVENLQTRQRGKVWDWAGEEIPW</sequence>
<name>A0A8H5GEK9_9AGAR</name>
<dbReference type="AlphaFoldDB" id="A0A8H5GEK9"/>
<reference evidence="2 3" key="1">
    <citation type="journal article" date="2020" name="ISME J.">
        <title>Uncovering the hidden diversity of litter-decomposition mechanisms in mushroom-forming fungi.</title>
        <authorList>
            <person name="Floudas D."/>
            <person name="Bentzer J."/>
            <person name="Ahren D."/>
            <person name="Johansson T."/>
            <person name="Persson P."/>
            <person name="Tunlid A."/>
        </authorList>
    </citation>
    <scope>NUCLEOTIDE SEQUENCE [LARGE SCALE GENOMIC DNA]</scope>
    <source>
        <strain evidence="2 3">CBS 146.42</strain>
    </source>
</reference>
<evidence type="ECO:0000313" key="2">
    <source>
        <dbReference type="EMBL" id="KAF5363438.1"/>
    </source>
</evidence>
<organism evidence="2 3">
    <name type="scientific">Leucocoprinus leucothites</name>
    <dbReference type="NCBI Taxonomy" id="201217"/>
    <lineage>
        <taxon>Eukaryota</taxon>
        <taxon>Fungi</taxon>
        <taxon>Dikarya</taxon>
        <taxon>Basidiomycota</taxon>
        <taxon>Agaricomycotina</taxon>
        <taxon>Agaricomycetes</taxon>
        <taxon>Agaricomycetidae</taxon>
        <taxon>Agaricales</taxon>
        <taxon>Agaricineae</taxon>
        <taxon>Agaricaceae</taxon>
        <taxon>Leucocoprinus</taxon>
    </lineage>
</organism>
<dbReference type="GO" id="GO:0016491">
    <property type="term" value="F:oxidoreductase activity"/>
    <property type="evidence" value="ECO:0007669"/>
    <property type="project" value="TreeGrafter"/>
</dbReference>
<dbReference type="EMBL" id="JAACJO010000001">
    <property type="protein sequence ID" value="KAF5363438.1"/>
    <property type="molecule type" value="Genomic_DNA"/>
</dbReference>
<accession>A0A8H5GEK9</accession>
<dbReference type="InterPro" id="IPR036291">
    <property type="entry name" value="NAD(P)-bd_dom_sf"/>
</dbReference>
<dbReference type="InterPro" id="IPR002347">
    <property type="entry name" value="SDR_fam"/>
</dbReference>
<proteinExistence type="inferred from homology"/>
<dbReference type="Pfam" id="PF00106">
    <property type="entry name" value="adh_short"/>
    <property type="match status" value="1"/>
</dbReference>
<dbReference type="PANTHER" id="PTHR43544">
    <property type="entry name" value="SHORT-CHAIN DEHYDROGENASE/REDUCTASE"/>
    <property type="match status" value="1"/>
</dbReference>
<dbReference type="Gene3D" id="3.40.50.720">
    <property type="entry name" value="NAD(P)-binding Rossmann-like Domain"/>
    <property type="match status" value="1"/>
</dbReference>
<evidence type="ECO:0008006" key="4">
    <source>
        <dbReference type="Google" id="ProtNLM"/>
    </source>
</evidence>
<dbReference type="CDD" id="cd05325">
    <property type="entry name" value="carb_red_sniffer_like_SDR_c"/>
    <property type="match status" value="1"/>
</dbReference>
<dbReference type="Proteomes" id="UP000559027">
    <property type="component" value="Unassembled WGS sequence"/>
</dbReference>
<keyword evidence="3" id="KW-1185">Reference proteome</keyword>
<dbReference type="InterPro" id="IPR051468">
    <property type="entry name" value="Fungal_SecMetab_SDRs"/>
</dbReference>
<comment type="similarity">
    <text evidence="1">Belongs to the short-chain dehydrogenases/reductases (SDR) family.</text>
</comment>
<gene>
    <name evidence="2" type="ORF">D9756_000832</name>
</gene>
<dbReference type="OrthoDB" id="5296at2759"/>
<protein>
    <recommendedName>
        <fullName evidence="4">C-factor</fullName>
    </recommendedName>
</protein>
<dbReference type="PANTHER" id="PTHR43544:SF12">
    <property type="entry name" value="NAD(P)-BINDING ROSSMANN-FOLD SUPERFAMILY PROTEIN"/>
    <property type="match status" value="1"/>
</dbReference>
<evidence type="ECO:0000313" key="3">
    <source>
        <dbReference type="Proteomes" id="UP000559027"/>
    </source>
</evidence>
<dbReference type="SUPFAM" id="SSF51735">
    <property type="entry name" value="NAD(P)-binding Rossmann-fold domains"/>
    <property type="match status" value="1"/>
</dbReference>
<dbReference type="GO" id="GO:0005737">
    <property type="term" value="C:cytoplasm"/>
    <property type="evidence" value="ECO:0007669"/>
    <property type="project" value="TreeGrafter"/>
</dbReference>